<keyword evidence="5" id="KW-1185">Reference proteome</keyword>
<dbReference type="KEGG" id="ehx:EMIHUDRAFT_235275"/>
<feature type="compositionally biased region" description="Basic and acidic residues" evidence="1">
    <location>
        <begin position="200"/>
        <end position="217"/>
    </location>
</feature>
<evidence type="ECO:0000256" key="1">
    <source>
        <dbReference type="SAM" id="MobiDB-lite"/>
    </source>
</evidence>
<dbReference type="Pfam" id="PF22494">
    <property type="entry name" value="choice_anch_I"/>
    <property type="match status" value="1"/>
</dbReference>
<name>A0A0D3JX33_EMIH1</name>
<dbReference type="InterPro" id="IPR055188">
    <property type="entry name" value="Choice_anch_I"/>
</dbReference>
<feature type="transmembrane region" description="Helical" evidence="2">
    <location>
        <begin position="397"/>
        <end position="423"/>
    </location>
</feature>
<dbReference type="AlphaFoldDB" id="A0A0D3JX33"/>
<keyword evidence="2" id="KW-0472">Membrane</keyword>
<keyword evidence="2" id="KW-1133">Transmembrane helix</keyword>
<dbReference type="InterPro" id="IPR011048">
    <property type="entry name" value="Haem_d1_sf"/>
</dbReference>
<keyword evidence="2" id="KW-0812">Transmembrane</keyword>
<dbReference type="PANTHER" id="PTHR46928:SF1">
    <property type="entry name" value="MESENCHYME-SPECIFIC CELL SURFACE GLYCOPROTEIN"/>
    <property type="match status" value="1"/>
</dbReference>
<dbReference type="PANTHER" id="PTHR46928">
    <property type="entry name" value="MESENCHYME-SPECIFIC CELL SURFACE GLYCOPROTEIN"/>
    <property type="match status" value="1"/>
</dbReference>
<reference evidence="4" key="2">
    <citation type="submission" date="2024-10" db="UniProtKB">
        <authorList>
            <consortium name="EnsemblProtists"/>
        </authorList>
    </citation>
    <scope>IDENTIFICATION</scope>
</reference>
<evidence type="ECO:0000259" key="3">
    <source>
        <dbReference type="Pfam" id="PF22494"/>
    </source>
</evidence>
<dbReference type="GeneID" id="17273614"/>
<organism evidence="4 5">
    <name type="scientific">Emiliania huxleyi (strain CCMP1516)</name>
    <dbReference type="NCBI Taxonomy" id="280463"/>
    <lineage>
        <taxon>Eukaryota</taxon>
        <taxon>Haptista</taxon>
        <taxon>Haptophyta</taxon>
        <taxon>Prymnesiophyceae</taxon>
        <taxon>Isochrysidales</taxon>
        <taxon>Noelaerhabdaceae</taxon>
        <taxon>Emiliania</taxon>
    </lineage>
</organism>
<protein>
    <recommendedName>
        <fullName evidence="3">Choice-of-anchor I domain-containing protein</fullName>
    </recommendedName>
</protein>
<dbReference type="EnsemblProtists" id="EOD28068">
    <property type="protein sequence ID" value="EOD28068"/>
    <property type="gene ID" value="EMIHUDRAFT_235275"/>
</dbReference>
<evidence type="ECO:0000313" key="5">
    <source>
        <dbReference type="Proteomes" id="UP000013827"/>
    </source>
</evidence>
<dbReference type="InterPro" id="IPR052956">
    <property type="entry name" value="Mesenchyme-surface_protein"/>
</dbReference>
<dbReference type="PaxDb" id="2903-EOD28068"/>
<proteinExistence type="predicted"/>
<sequence>MEHFDLHSARHNRHGGTLDLGSARRAYRPVSQLEPEYVAWSADGSKVFVNLQENAAIVTVDVATATAERISPLGLTDWSAAGGTDGIDIVDDGACRLQHYEGLFSINSADTIGSFEVDGEVYVMAAMEGDRVRYGDFKEDQKLRSVVASNASFGKNFAAFRAPDGALQQGCAAFPWAHNGEQDEEYAAVHGVLYNATSDEGLKEDIEDKSNPKKEGCDDGGDGRPGACPLGETVDRRSTKDGASAEALALGVACGRMIAVTATEKGGIAFVFDVSDPGSPAFGHANPTVAYAYGYLGDIDSETILFLDASHSPTGAAAVMFAGAWSGTISLYDLRMADGSRCTSLVGPTAQGDARGDGSLGAVGKPSPHPSPTAAPVPAPPVVAAPPTSSPGIEAPFAFGAAAVVLLVCAAYGCGTFLGLGCLPQSRAWTRMEEPVRPEILQPAK</sequence>
<dbReference type="SUPFAM" id="SSF51004">
    <property type="entry name" value="C-terminal (heme d1) domain of cytochrome cd1-nitrite reductase"/>
    <property type="match status" value="1"/>
</dbReference>
<feature type="domain" description="Choice-of-anchor I" evidence="3">
    <location>
        <begin position="32"/>
        <end position="333"/>
    </location>
</feature>
<dbReference type="SUPFAM" id="SSF82171">
    <property type="entry name" value="DPP6 N-terminal domain-like"/>
    <property type="match status" value="1"/>
</dbReference>
<dbReference type="HOGENOM" id="CLU_616012_0_0_1"/>
<reference evidence="5" key="1">
    <citation type="journal article" date="2013" name="Nature">
        <title>Pan genome of the phytoplankton Emiliania underpins its global distribution.</title>
        <authorList>
            <person name="Read B.A."/>
            <person name="Kegel J."/>
            <person name="Klute M.J."/>
            <person name="Kuo A."/>
            <person name="Lefebvre S.C."/>
            <person name="Maumus F."/>
            <person name="Mayer C."/>
            <person name="Miller J."/>
            <person name="Monier A."/>
            <person name="Salamov A."/>
            <person name="Young J."/>
            <person name="Aguilar M."/>
            <person name="Claverie J.M."/>
            <person name="Frickenhaus S."/>
            <person name="Gonzalez K."/>
            <person name="Herman E.K."/>
            <person name="Lin Y.C."/>
            <person name="Napier J."/>
            <person name="Ogata H."/>
            <person name="Sarno A.F."/>
            <person name="Shmutz J."/>
            <person name="Schroeder D."/>
            <person name="de Vargas C."/>
            <person name="Verret F."/>
            <person name="von Dassow P."/>
            <person name="Valentin K."/>
            <person name="Van de Peer Y."/>
            <person name="Wheeler G."/>
            <person name="Dacks J.B."/>
            <person name="Delwiche C.F."/>
            <person name="Dyhrman S.T."/>
            <person name="Glockner G."/>
            <person name="John U."/>
            <person name="Richards T."/>
            <person name="Worden A.Z."/>
            <person name="Zhang X."/>
            <person name="Grigoriev I.V."/>
            <person name="Allen A.E."/>
            <person name="Bidle K."/>
            <person name="Borodovsky M."/>
            <person name="Bowler C."/>
            <person name="Brownlee C."/>
            <person name="Cock J.M."/>
            <person name="Elias M."/>
            <person name="Gladyshev V.N."/>
            <person name="Groth M."/>
            <person name="Guda C."/>
            <person name="Hadaegh A."/>
            <person name="Iglesias-Rodriguez M.D."/>
            <person name="Jenkins J."/>
            <person name="Jones B.M."/>
            <person name="Lawson T."/>
            <person name="Leese F."/>
            <person name="Lindquist E."/>
            <person name="Lobanov A."/>
            <person name="Lomsadze A."/>
            <person name="Malik S.B."/>
            <person name="Marsh M.E."/>
            <person name="Mackinder L."/>
            <person name="Mock T."/>
            <person name="Mueller-Roeber B."/>
            <person name="Pagarete A."/>
            <person name="Parker M."/>
            <person name="Probert I."/>
            <person name="Quesneville H."/>
            <person name="Raines C."/>
            <person name="Rensing S.A."/>
            <person name="Riano-Pachon D.M."/>
            <person name="Richier S."/>
            <person name="Rokitta S."/>
            <person name="Shiraiwa Y."/>
            <person name="Soanes D.M."/>
            <person name="van der Giezen M."/>
            <person name="Wahlund T.M."/>
            <person name="Williams B."/>
            <person name="Wilson W."/>
            <person name="Wolfe G."/>
            <person name="Wurch L.L."/>
        </authorList>
    </citation>
    <scope>NUCLEOTIDE SEQUENCE</scope>
</reference>
<accession>A0A0D3JX33</accession>
<dbReference type="RefSeq" id="XP_005780497.1">
    <property type="nucleotide sequence ID" value="XM_005780440.1"/>
</dbReference>
<feature type="compositionally biased region" description="Pro residues" evidence="1">
    <location>
        <begin position="367"/>
        <end position="384"/>
    </location>
</feature>
<feature type="region of interest" description="Disordered" evidence="1">
    <location>
        <begin position="200"/>
        <end position="226"/>
    </location>
</feature>
<evidence type="ECO:0000313" key="4">
    <source>
        <dbReference type="EnsemblProtists" id="EOD28068"/>
    </source>
</evidence>
<dbReference type="Proteomes" id="UP000013827">
    <property type="component" value="Unassembled WGS sequence"/>
</dbReference>
<evidence type="ECO:0000256" key="2">
    <source>
        <dbReference type="SAM" id="Phobius"/>
    </source>
</evidence>
<dbReference type="eggNOG" id="ENOG502R3XF">
    <property type="taxonomic scope" value="Eukaryota"/>
</dbReference>
<feature type="region of interest" description="Disordered" evidence="1">
    <location>
        <begin position="347"/>
        <end position="386"/>
    </location>
</feature>
<dbReference type="OMA" id="HAINIRS"/>